<name>A0ABN2TDJ6_9MICO</name>
<proteinExistence type="predicted"/>
<gene>
    <name evidence="1" type="ORF">GCM10009755_14960</name>
</gene>
<dbReference type="Proteomes" id="UP001500755">
    <property type="component" value="Unassembled WGS sequence"/>
</dbReference>
<sequence length="204" mass="21837">MAAPSPLTRIPEPFAAVCAVLRSARSTPHVSVKEIPAPGRLAPYAVALGAEVRADPAFLAASGDGIEELATGRVVVLYDPSAPAEWGGVFRIVSYIRAELEHELGNEAMLGSVAWSWLTEALENHDCDVRNAGGTTTRVLSESFGTLADRRATIDLELRASWTPVIEEPESVRDHLEAWVELLSTVAGLPPLPEGVVALPGRRR</sequence>
<dbReference type="EMBL" id="BAAANO010000013">
    <property type="protein sequence ID" value="GAA2006033.1"/>
    <property type="molecule type" value="Genomic_DNA"/>
</dbReference>
<dbReference type="InterPro" id="IPR021555">
    <property type="entry name" value="DUF3000"/>
</dbReference>
<accession>A0ABN2TDJ6</accession>
<organism evidence="1 2">
    <name type="scientific">Brevibacterium samyangense</name>
    <dbReference type="NCBI Taxonomy" id="366888"/>
    <lineage>
        <taxon>Bacteria</taxon>
        <taxon>Bacillati</taxon>
        <taxon>Actinomycetota</taxon>
        <taxon>Actinomycetes</taxon>
        <taxon>Micrococcales</taxon>
        <taxon>Brevibacteriaceae</taxon>
        <taxon>Brevibacterium</taxon>
    </lineage>
</organism>
<protein>
    <submittedName>
        <fullName evidence="1">DUF3000 domain-containing protein</fullName>
    </submittedName>
</protein>
<keyword evidence="2" id="KW-1185">Reference proteome</keyword>
<comment type="caution">
    <text evidence="1">The sequence shown here is derived from an EMBL/GenBank/DDBJ whole genome shotgun (WGS) entry which is preliminary data.</text>
</comment>
<evidence type="ECO:0000313" key="2">
    <source>
        <dbReference type="Proteomes" id="UP001500755"/>
    </source>
</evidence>
<evidence type="ECO:0000313" key="1">
    <source>
        <dbReference type="EMBL" id="GAA2006033.1"/>
    </source>
</evidence>
<dbReference type="RefSeq" id="WP_344308414.1">
    <property type="nucleotide sequence ID" value="NZ_BAAANO010000013.1"/>
</dbReference>
<dbReference type="Pfam" id="PF11452">
    <property type="entry name" value="DUF3000"/>
    <property type="match status" value="1"/>
</dbReference>
<reference evidence="1 2" key="1">
    <citation type="journal article" date="2019" name="Int. J. Syst. Evol. Microbiol.">
        <title>The Global Catalogue of Microorganisms (GCM) 10K type strain sequencing project: providing services to taxonomists for standard genome sequencing and annotation.</title>
        <authorList>
            <consortium name="The Broad Institute Genomics Platform"/>
            <consortium name="The Broad Institute Genome Sequencing Center for Infectious Disease"/>
            <person name="Wu L."/>
            <person name="Ma J."/>
        </authorList>
    </citation>
    <scope>NUCLEOTIDE SEQUENCE [LARGE SCALE GENOMIC DNA]</scope>
    <source>
        <strain evidence="1 2">JCM 14546</strain>
    </source>
</reference>